<evidence type="ECO:0000259" key="6">
    <source>
        <dbReference type="Pfam" id="PF04085"/>
    </source>
</evidence>
<sequence>MFDYKLKLLNEVRVVFSIITIPVNYVVNIPLNILSWSKEQLLDKQTLQNKIKKLSDENSFLKVKLQKYNQLIFDNKQLKEYLNTEDKFEQYSLILALIIQANDSRVKKQITINKGLTNGIYKGQIVVGNKGIVGSVDTVGLLDSKILLITDPIHYIPVKSQRNGLRGIAKGKATHEHKMNLNYVFNSADIKVGDIFVSSALGDKFPKNYPVAKVSSVNNDPNNKFMNIELTPIENFSQLNRVLLLK</sequence>
<dbReference type="EMBL" id="FPHJ01000049">
    <property type="protein sequence ID" value="SFV66051.1"/>
    <property type="molecule type" value="Genomic_DNA"/>
</dbReference>
<dbReference type="GO" id="GO:0005886">
    <property type="term" value="C:plasma membrane"/>
    <property type="evidence" value="ECO:0007669"/>
    <property type="project" value="TreeGrafter"/>
</dbReference>
<dbReference type="Pfam" id="PF04085">
    <property type="entry name" value="MreC"/>
    <property type="match status" value="1"/>
</dbReference>
<dbReference type="GO" id="GO:0008360">
    <property type="term" value="P:regulation of cell shape"/>
    <property type="evidence" value="ECO:0007669"/>
    <property type="project" value="UniProtKB-KW"/>
</dbReference>
<gene>
    <name evidence="7" type="ORF">MNB_SUP05-5-595</name>
</gene>
<comment type="similarity">
    <text evidence="1">Belongs to the MreC family.</text>
</comment>
<dbReference type="NCBIfam" id="TIGR00219">
    <property type="entry name" value="mreC"/>
    <property type="match status" value="1"/>
</dbReference>
<evidence type="ECO:0000256" key="1">
    <source>
        <dbReference type="ARBA" id="ARBA00009369"/>
    </source>
</evidence>
<dbReference type="Gene3D" id="2.40.10.340">
    <property type="entry name" value="Rod shape-determining protein MreC, domain 1"/>
    <property type="match status" value="1"/>
</dbReference>
<name>A0A1W1CK62_9ZZZZ</name>
<feature type="domain" description="Rod shape-determining protein MreC beta-barrel core" evidence="6">
    <location>
        <begin position="98"/>
        <end position="246"/>
    </location>
</feature>
<evidence type="ECO:0000256" key="4">
    <source>
        <dbReference type="ARBA" id="ARBA00032089"/>
    </source>
</evidence>
<evidence type="ECO:0000256" key="3">
    <source>
        <dbReference type="ARBA" id="ARBA00022960"/>
    </source>
</evidence>
<keyword evidence="3" id="KW-0133">Cell shape</keyword>
<evidence type="ECO:0000313" key="7">
    <source>
        <dbReference type="EMBL" id="SFV66051.1"/>
    </source>
</evidence>
<keyword evidence="5" id="KW-0175">Coiled coil</keyword>
<dbReference type="Gene3D" id="2.40.10.350">
    <property type="entry name" value="Rod shape-determining protein MreC, domain 2"/>
    <property type="match status" value="1"/>
</dbReference>
<dbReference type="PANTHER" id="PTHR34138">
    <property type="entry name" value="CELL SHAPE-DETERMINING PROTEIN MREC"/>
    <property type="match status" value="1"/>
</dbReference>
<feature type="coiled-coil region" evidence="5">
    <location>
        <begin position="37"/>
        <end position="71"/>
    </location>
</feature>
<proteinExistence type="inferred from homology"/>
<dbReference type="InterPro" id="IPR055342">
    <property type="entry name" value="MreC_beta-barrel_core"/>
</dbReference>
<dbReference type="PANTHER" id="PTHR34138:SF1">
    <property type="entry name" value="CELL SHAPE-DETERMINING PROTEIN MREC"/>
    <property type="match status" value="1"/>
</dbReference>
<dbReference type="PIRSF" id="PIRSF038471">
    <property type="entry name" value="MreC"/>
    <property type="match status" value="1"/>
</dbReference>
<dbReference type="AlphaFoldDB" id="A0A1W1CK62"/>
<reference evidence="7" key="1">
    <citation type="submission" date="2016-10" db="EMBL/GenBank/DDBJ databases">
        <authorList>
            <person name="de Groot N.N."/>
        </authorList>
    </citation>
    <scope>NUCLEOTIDE SEQUENCE</scope>
</reference>
<protein>
    <recommendedName>
        <fullName evidence="2">Cell shape-determining protein MreC</fullName>
    </recommendedName>
    <alternativeName>
        <fullName evidence="4">Cell shape protein MreC</fullName>
    </alternativeName>
</protein>
<evidence type="ECO:0000256" key="2">
    <source>
        <dbReference type="ARBA" id="ARBA00013855"/>
    </source>
</evidence>
<dbReference type="InterPro" id="IPR042177">
    <property type="entry name" value="Cell/Rod_1"/>
</dbReference>
<accession>A0A1W1CK62</accession>
<organism evidence="7">
    <name type="scientific">hydrothermal vent metagenome</name>
    <dbReference type="NCBI Taxonomy" id="652676"/>
    <lineage>
        <taxon>unclassified sequences</taxon>
        <taxon>metagenomes</taxon>
        <taxon>ecological metagenomes</taxon>
    </lineage>
</organism>
<evidence type="ECO:0000256" key="5">
    <source>
        <dbReference type="SAM" id="Coils"/>
    </source>
</evidence>
<dbReference type="InterPro" id="IPR007221">
    <property type="entry name" value="MreC"/>
</dbReference>
<dbReference type="InterPro" id="IPR042175">
    <property type="entry name" value="Cell/Rod_MreC_2"/>
</dbReference>